<evidence type="ECO:0000259" key="6">
    <source>
        <dbReference type="Pfam" id="PF21981"/>
    </source>
</evidence>
<protein>
    <recommendedName>
        <fullName evidence="3">Regulatory protein RecX</fullName>
    </recommendedName>
</protein>
<dbReference type="Pfam" id="PF21981">
    <property type="entry name" value="RecX_HTH3"/>
    <property type="match status" value="1"/>
</dbReference>
<dbReference type="InterPro" id="IPR003783">
    <property type="entry name" value="Regulatory_RecX"/>
</dbReference>
<feature type="domain" description="RecX third three-helical" evidence="6">
    <location>
        <begin position="255"/>
        <end position="298"/>
    </location>
</feature>
<comment type="caution">
    <text evidence="7">The sequence shown here is derived from an EMBL/GenBank/DDBJ whole genome shotgun (WGS) entry which is preliminary data.</text>
</comment>
<dbReference type="PANTHER" id="PTHR33602">
    <property type="entry name" value="REGULATORY PROTEIN RECX FAMILY PROTEIN"/>
    <property type="match status" value="1"/>
</dbReference>
<evidence type="ECO:0000256" key="2">
    <source>
        <dbReference type="ARBA" id="ARBA00009695"/>
    </source>
</evidence>
<dbReference type="Pfam" id="PF02631">
    <property type="entry name" value="RecX_HTH2"/>
    <property type="match status" value="1"/>
</dbReference>
<sequence>MAMAYFAGNFFNGTAIKIQCRLFLIPWLKRDSGMICCAKGRCYSSSPLVRYITTKAVKNEENGGISLTARYMEEKRIGPELSVGSFGSSNESSRSFLDVDSESDDECLSSGVNRGLNLAAEEESEVDEFIESASPSGHSWQDVQNSAVELLASRAFTAMELKKKLQGKKFQHETIDAVIIDFQSRGLINDCLYAEAYTRSRWSSSSWGPRRIRQALFKKGVSEADAENAIKLVFENSEGDEDQDSGISMSKLSIDQLYLQASKQWQRSHGASQEIRKSRIVRWLQYRGFNWGVIKYVLKKLESGSPP</sequence>
<dbReference type="Gene3D" id="1.10.10.10">
    <property type="entry name" value="Winged helix-like DNA-binding domain superfamily/Winged helix DNA-binding domain"/>
    <property type="match status" value="3"/>
</dbReference>
<evidence type="ECO:0000259" key="5">
    <source>
        <dbReference type="Pfam" id="PF02631"/>
    </source>
</evidence>
<evidence type="ECO:0000313" key="8">
    <source>
        <dbReference type="Proteomes" id="UP001190926"/>
    </source>
</evidence>
<dbReference type="InterPro" id="IPR053925">
    <property type="entry name" value="RecX_HTH_3rd"/>
</dbReference>
<organism evidence="7 8">
    <name type="scientific">Perilla frutescens var. hirtella</name>
    <name type="common">Perilla citriodora</name>
    <name type="synonym">Perilla setoyensis</name>
    <dbReference type="NCBI Taxonomy" id="608512"/>
    <lineage>
        <taxon>Eukaryota</taxon>
        <taxon>Viridiplantae</taxon>
        <taxon>Streptophyta</taxon>
        <taxon>Embryophyta</taxon>
        <taxon>Tracheophyta</taxon>
        <taxon>Spermatophyta</taxon>
        <taxon>Magnoliopsida</taxon>
        <taxon>eudicotyledons</taxon>
        <taxon>Gunneridae</taxon>
        <taxon>Pentapetalae</taxon>
        <taxon>asterids</taxon>
        <taxon>lamiids</taxon>
        <taxon>Lamiales</taxon>
        <taxon>Lamiaceae</taxon>
        <taxon>Nepetoideae</taxon>
        <taxon>Elsholtzieae</taxon>
        <taxon>Perilla</taxon>
    </lineage>
</organism>
<dbReference type="GO" id="GO:0005737">
    <property type="term" value="C:cytoplasm"/>
    <property type="evidence" value="ECO:0007669"/>
    <property type="project" value="UniProtKB-SubCell"/>
</dbReference>
<dbReference type="HAMAP" id="MF_01114">
    <property type="entry name" value="RecX"/>
    <property type="match status" value="1"/>
</dbReference>
<dbReference type="GO" id="GO:0006282">
    <property type="term" value="P:regulation of DNA repair"/>
    <property type="evidence" value="ECO:0007669"/>
    <property type="project" value="InterPro"/>
</dbReference>
<comment type="similarity">
    <text evidence="2">Belongs to the RecX family.</text>
</comment>
<evidence type="ECO:0000256" key="4">
    <source>
        <dbReference type="ARBA" id="ARBA00022490"/>
    </source>
</evidence>
<evidence type="ECO:0000256" key="3">
    <source>
        <dbReference type="ARBA" id="ARBA00018111"/>
    </source>
</evidence>
<evidence type="ECO:0000256" key="1">
    <source>
        <dbReference type="ARBA" id="ARBA00004496"/>
    </source>
</evidence>
<keyword evidence="8" id="KW-1185">Reference proteome</keyword>
<feature type="domain" description="RecX second three-helical" evidence="5">
    <location>
        <begin position="189"/>
        <end position="229"/>
    </location>
</feature>
<reference evidence="7 8" key="1">
    <citation type="journal article" date="2021" name="Nat. Commun.">
        <title>Incipient diploidization of the medicinal plant Perilla within 10,000 years.</title>
        <authorList>
            <person name="Zhang Y."/>
            <person name="Shen Q."/>
            <person name="Leng L."/>
            <person name="Zhang D."/>
            <person name="Chen S."/>
            <person name="Shi Y."/>
            <person name="Ning Z."/>
            <person name="Chen S."/>
        </authorList>
    </citation>
    <scope>NUCLEOTIDE SEQUENCE [LARGE SCALE GENOMIC DNA]</scope>
    <source>
        <strain evidence="8">cv. PC099</strain>
    </source>
</reference>
<comment type="subcellular location">
    <subcellularLocation>
        <location evidence="1">Cytoplasm</location>
    </subcellularLocation>
</comment>
<keyword evidence="4" id="KW-0963">Cytoplasm</keyword>
<dbReference type="Proteomes" id="UP001190926">
    <property type="component" value="Unassembled WGS sequence"/>
</dbReference>
<proteinExistence type="inferred from homology"/>
<accession>A0AAD4IWQ8</accession>
<dbReference type="AlphaFoldDB" id="A0AAD4IWQ8"/>
<dbReference type="PANTHER" id="PTHR33602:SF1">
    <property type="entry name" value="REGULATORY PROTEIN RECX FAMILY PROTEIN"/>
    <property type="match status" value="1"/>
</dbReference>
<evidence type="ECO:0000313" key="7">
    <source>
        <dbReference type="EMBL" id="KAH6822766.1"/>
    </source>
</evidence>
<name>A0AAD4IWQ8_PERFH</name>
<dbReference type="InterPro" id="IPR036388">
    <property type="entry name" value="WH-like_DNA-bd_sf"/>
</dbReference>
<dbReference type="EMBL" id="SDAM02001188">
    <property type="protein sequence ID" value="KAH6822766.1"/>
    <property type="molecule type" value="Genomic_DNA"/>
</dbReference>
<gene>
    <name evidence="7" type="ORF">C2S53_003593</name>
</gene>
<dbReference type="InterPro" id="IPR053924">
    <property type="entry name" value="RecX_HTH_2nd"/>
</dbReference>